<organism evidence="2 3">
    <name type="scientific">Pneumocystis wakefieldiae</name>
    <dbReference type="NCBI Taxonomy" id="38082"/>
    <lineage>
        <taxon>Eukaryota</taxon>
        <taxon>Fungi</taxon>
        <taxon>Dikarya</taxon>
        <taxon>Ascomycota</taxon>
        <taxon>Taphrinomycotina</taxon>
        <taxon>Pneumocystomycetes</taxon>
        <taxon>Pneumocystaceae</taxon>
        <taxon>Pneumocystis</taxon>
    </lineage>
</organism>
<evidence type="ECO:0000259" key="1">
    <source>
        <dbReference type="PROSITE" id="PS51205"/>
    </source>
</evidence>
<accession>A0A899G222</accession>
<name>A0A899G222_9ASCO</name>
<dbReference type="InterPro" id="IPR041545">
    <property type="entry name" value="DUF5601"/>
</dbReference>
<dbReference type="PROSITE" id="PS51205">
    <property type="entry name" value="VPS9"/>
    <property type="match status" value="1"/>
</dbReference>
<dbReference type="CDD" id="cd14279">
    <property type="entry name" value="CUE"/>
    <property type="match status" value="1"/>
</dbReference>
<dbReference type="Pfam" id="PF18151">
    <property type="entry name" value="DUF5601"/>
    <property type="match status" value="1"/>
</dbReference>
<feature type="domain" description="VPS9" evidence="1">
    <location>
        <begin position="261"/>
        <end position="399"/>
    </location>
</feature>
<dbReference type="InterPro" id="IPR045046">
    <property type="entry name" value="Vps9-like"/>
</dbReference>
<dbReference type="SMART" id="SM00167">
    <property type="entry name" value="VPS9"/>
    <property type="match status" value="1"/>
</dbReference>
<dbReference type="PANTHER" id="PTHR23101:SF25">
    <property type="entry name" value="GTPASE-ACTIVATING PROTEIN AND VPS9 DOMAIN-CONTAINING PROTEIN 1"/>
    <property type="match status" value="1"/>
</dbReference>
<reference evidence="2" key="1">
    <citation type="submission" date="2020-06" db="EMBL/GenBank/DDBJ databases">
        <title>Genomes of multiple members of Pneumocystis genus reveal paths to human pathogen Pneumocystis jirovecii.</title>
        <authorList>
            <person name="Cisse O.H."/>
            <person name="Ma L."/>
            <person name="Dekker J."/>
            <person name="Khil P."/>
            <person name="Jo J."/>
            <person name="Brenchley J."/>
            <person name="Blair R."/>
            <person name="Pahar B."/>
            <person name="Chabe M."/>
            <person name="Van Rompay K.A."/>
            <person name="Keesler R."/>
            <person name="Sukura A."/>
            <person name="Hirsch V."/>
            <person name="Kutty G."/>
            <person name="Liu Y."/>
            <person name="Peng L."/>
            <person name="Chen J."/>
            <person name="Song J."/>
            <person name="Weissenbacher-Lang C."/>
            <person name="Xu J."/>
            <person name="Upham N.S."/>
            <person name="Stajich J.E."/>
            <person name="Cuomo C.A."/>
            <person name="Cushion M.T."/>
            <person name="Kovacs J.A."/>
        </authorList>
    </citation>
    <scope>NUCLEOTIDE SEQUENCE</scope>
    <source>
        <strain evidence="2">2A</strain>
    </source>
</reference>
<dbReference type="AlphaFoldDB" id="A0A899G222"/>
<dbReference type="GO" id="GO:0005829">
    <property type="term" value="C:cytosol"/>
    <property type="evidence" value="ECO:0007669"/>
    <property type="project" value="TreeGrafter"/>
</dbReference>
<dbReference type="Gene3D" id="1.10.246.120">
    <property type="match status" value="1"/>
</dbReference>
<dbReference type="Pfam" id="PF02204">
    <property type="entry name" value="VPS9"/>
    <property type="match status" value="1"/>
</dbReference>
<gene>
    <name evidence="2" type="ORF">MERGE_002832</name>
</gene>
<dbReference type="PANTHER" id="PTHR23101">
    <property type="entry name" value="RAB GDP/GTP EXCHANGE FACTOR"/>
    <property type="match status" value="1"/>
</dbReference>
<dbReference type="InterPro" id="IPR009060">
    <property type="entry name" value="UBA-like_sf"/>
</dbReference>
<dbReference type="InterPro" id="IPR003123">
    <property type="entry name" value="VPS9"/>
</dbReference>
<dbReference type="GO" id="GO:0030139">
    <property type="term" value="C:endocytic vesicle"/>
    <property type="evidence" value="ECO:0007669"/>
    <property type="project" value="TreeGrafter"/>
</dbReference>
<dbReference type="SUPFAM" id="SSF46934">
    <property type="entry name" value="UBA-like"/>
    <property type="match status" value="1"/>
</dbReference>
<dbReference type="GO" id="GO:0031267">
    <property type="term" value="F:small GTPase binding"/>
    <property type="evidence" value="ECO:0007669"/>
    <property type="project" value="TreeGrafter"/>
</dbReference>
<dbReference type="EMBL" id="CP054537">
    <property type="protein sequence ID" value="QSL65519.1"/>
    <property type="molecule type" value="Genomic_DNA"/>
</dbReference>
<protein>
    <recommendedName>
        <fullName evidence="1">VPS9 domain-containing protein</fullName>
    </recommendedName>
</protein>
<keyword evidence="3" id="KW-1185">Reference proteome</keyword>
<evidence type="ECO:0000313" key="3">
    <source>
        <dbReference type="Proteomes" id="UP000663699"/>
    </source>
</evidence>
<evidence type="ECO:0000313" key="2">
    <source>
        <dbReference type="EMBL" id="QSL65519.1"/>
    </source>
</evidence>
<dbReference type="GO" id="GO:0005085">
    <property type="term" value="F:guanyl-nucleotide exchange factor activity"/>
    <property type="evidence" value="ECO:0007669"/>
    <property type="project" value="InterPro"/>
</dbReference>
<proteinExistence type="predicted"/>
<dbReference type="InterPro" id="IPR037191">
    <property type="entry name" value="VPS9_dom_sf"/>
</dbReference>
<dbReference type="SUPFAM" id="SSF109993">
    <property type="entry name" value="VPS9 domain"/>
    <property type="match status" value="1"/>
</dbReference>
<dbReference type="OrthoDB" id="300289at2759"/>
<dbReference type="Gene3D" id="1.20.1050.80">
    <property type="entry name" value="VPS9 domain"/>
    <property type="match status" value="1"/>
</dbReference>
<dbReference type="Gene3D" id="1.10.8.10">
    <property type="entry name" value="DNA helicase RuvA subunit, C-terminal domain"/>
    <property type="match status" value="1"/>
</dbReference>
<dbReference type="GO" id="GO:0016192">
    <property type="term" value="P:vesicle-mediated transport"/>
    <property type="evidence" value="ECO:0007669"/>
    <property type="project" value="InterPro"/>
</dbReference>
<sequence>MEDPNRTLNNEKEENEHIAEEKECLEEYFDEFNLSKYQRCLERKPSIQTEKTHILGTFSSLMDEKYMEVTYSDFLDKKGIDMNIISQTDAFQRIISDYPKDTPEDSEKVKNVDAIFPSNKGNNVFYQKYLEKDIKENHFENVLSFKLEPKLLQNLDFRKFINQLRCRSAVSIAKYMKSFIYEFLQKPWTIKEKVKIIRDFLKFIYLKMQLVEPWVNTSEIEFDNAKEGMEKLITIRLYEQIFSPAISHLVDDDITGHSDDLERDRIIQEKISMFNWIREEHIEIPCTNLNKRFLELAGQELLKINTYRSPRDKIFCILNCSKVIFGLLKYAKIEESADKFIPTLILIILKTNPKHLISNIQYISRFRNPDKLSGESEYYFSSLIAAVTFIENLNKSSLTISNEEFEKNLEHSIIKISQQKNNNGGIKNTQSMSFALLEPANEYIASKSFNVFRNIQKPFLSLGKIFMHQNTEKSYQPIIKQLSSNQISRNIVSINNLDEKRLMLSKINTQFPISEISTIQETQVGMESETLNFLSQMFPSVDLDVIGIIIDSENGKINPTIDILLTISSDI</sequence>
<dbReference type="Proteomes" id="UP000663699">
    <property type="component" value="Chromosome 6"/>
</dbReference>